<organism evidence="1 2">
    <name type="scientific">Streptomyces katrae</name>
    <dbReference type="NCBI Taxonomy" id="68223"/>
    <lineage>
        <taxon>Bacteria</taxon>
        <taxon>Bacillati</taxon>
        <taxon>Actinomycetota</taxon>
        <taxon>Actinomycetes</taxon>
        <taxon>Kitasatosporales</taxon>
        <taxon>Streptomycetaceae</taxon>
        <taxon>Streptomyces</taxon>
    </lineage>
</organism>
<evidence type="ECO:0000313" key="1">
    <source>
        <dbReference type="EMBL" id="MDK9500325.1"/>
    </source>
</evidence>
<protein>
    <submittedName>
        <fullName evidence="1">Uncharacterized protein</fullName>
    </submittedName>
</protein>
<evidence type="ECO:0000313" key="2">
    <source>
        <dbReference type="Proteomes" id="UP001223390"/>
    </source>
</evidence>
<dbReference type="EMBL" id="JASITI010000059">
    <property type="protein sequence ID" value="MDK9500325.1"/>
    <property type="molecule type" value="Genomic_DNA"/>
</dbReference>
<keyword evidence="2" id="KW-1185">Reference proteome</keyword>
<sequence length="91" mass="9294">GIRPQPLAAAATGGGEEARMVLLRGLGDPYAHHGSLLSPVSAEELEAALSELVPAGRRIPVPDRDPDRARIRVPAGLDAGLPATGGAVSRK</sequence>
<accession>A0ABT7H5H6</accession>
<comment type="caution">
    <text evidence="1">The sequence shown here is derived from an EMBL/GenBank/DDBJ whole genome shotgun (WGS) entry which is preliminary data.</text>
</comment>
<dbReference type="Proteomes" id="UP001223390">
    <property type="component" value="Unassembled WGS sequence"/>
</dbReference>
<proteinExistence type="predicted"/>
<gene>
    <name evidence="1" type="ORF">QEZ40_005956</name>
</gene>
<reference evidence="1 2" key="1">
    <citation type="submission" date="2023-05" db="EMBL/GenBank/DDBJ databases">
        <title>Sequencing and Assembly of Streptomyces sp. NP73.</title>
        <authorList>
            <person name="Konwar A.N."/>
            <person name="Saikia K."/>
            <person name="Thakur D."/>
        </authorList>
    </citation>
    <scope>NUCLEOTIDE SEQUENCE [LARGE SCALE GENOMIC DNA]</scope>
    <source>
        <strain evidence="1 2">NP73</strain>
    </source>
</reference>
<feature type="non-terminal residue" evidence="1">
    <location>
        <position position="1"/>
    </location>
</feature>
<name>A0ABT7H5H6_9ACTN</name>
<dbReference type="RefSeq" id="WP_285345980.1">
    <property type="nucleotide sequence ID" value="NZ_JASITI010000059.1"/>
</dbReference>